<keyword evidence="3" id="KW-1185">Reference proteome</keyword>
<dbReference type="OrthoDB" id="3260919at2759"/>
<name>A0A0D0A141_9AGAM</name>
<protein>
    <submittedName>
        <fullName evidence="2">Unplaced genomic scaffold CY34scaffold_1433, whole genome shotgun sequence</fullName>
    </submittedName>
</protein>
<sequence length="226" mass="24990">METILQSARSDIINELDIDPQLLSMPQPSSCEVPASIEPLQQAKSTKRKAGDTVVISDSEQESARKPPRKIMQHMTATASVDVLDVTASQGISPITLDHFLKPRSRLPYSGCKAPSRRPTDIEPLPAPVTPSPTPITLAPIPRPPGMTLSQHFFTIATRIDARAMHITSDVEFHLFMDLQAEFGWISFKMTPKQWAAATKTYNNHLEEKNRANGSETVKKNPQALL</sequence>
<accession>A0A0D0A141</accession>
<evidence type="ECO:0000256" key="1">
    <source>
        <dbReference type="SAM" id="MobiDB-lite"/>
    </source>
</evidence>
<reference evidence="2 3" key="1">
    <citation type="submission" date="2014-04" db="EMBL/GenBank/DDBJ databases">
        <authorList>
            <consortium name="DOE Joint Genome Institute"/>
            <person name="Kuo A."/>
            <person name="Ruytinx J."/>
            <person name="Rineau F."/>
            <person name="Colpaert J."/>
            <person name="Kohler A."/>
            <person name="Nagy L.G."/>
            <person name="Floudas D."/>
            <person name="Copeland A."/>
            <person name="Barry K.W."/>
            <person name="Cichocki N."/>
            <person name="Veneault-Fourrey C."/>
            <person name="LaButti K."/>
            <person name="Lindquist E.A."/>
            <person name="Lipzen A."/>
            <person name="Lundell T."/>
            <person name="Morin E."/>
            <person name="Murat C."/>
            <person name="Sun H."/>
            <person name="Tunlid A."/>
            <person name="Henrissat B."/>
            <person name="Grigoriev I.V."/>
            <person name="Hibbett D.S."/>
            <person name="Martin F."/>
            <person name="Nordberg H.P."/>
            <person name="Cantor M.N."/>
            <person name="Hua S.X."/>
        </authorList>
    </citation>
    <scope>NUCLEOTIDE SEQUENCE [LARGE SCALE GENOMIC DNA]</scope>
    <source>
        <strain evidence="2 3">UH-Slu-Lm8-n1</strain>
    </source>
</reference>
<dbReference type="Proteomes" id="UP000054485">
    <property type="component" value="Unassembled WGS sequence"/>
</dbReference>
<proteinExistence type="predicted"/>
<reference evidence="3" key="2">
    <citation type="submission" date="2015-01" db="EMBL/GenBank/DDBJ databases">
        <title>Evolutionary Origins and Diversification of the Mycorrhizal Mutualists.</title>
        <authorList>
            <consortium name="DOE Joint Genome Institute"/>
            <consortium name="Mycorrhizal Genomics Consortium"/>
            <person name="Kohler A."/>
            <person name="Kuo A."/>
            <person name="Nagy L.G."/>
            <person name="Floudas D."/>
            <person name="Copeland A."/>
            <person name="Barry K.W."/>
            <person name="Cichocki N."/>
            <person name="Veneault-Fourrey C."/>
            <person name="LaButti K."/>
            <person name="Lindquist E.A."/>
            <person name="Lipzen A."/>
            <person name="Lundell T."/>
            <person name="Morin E."/>
            <person name="Murat C."/>
            <person name="Riley R."/>
            <person name="Ohm R."/>
            <person name="Sun H."/>
            <person name="Tunlid A."/>
            <person name="Henrissat B."/>
            <person name="Grigoriev I.V."/>
            <person name="Hibbett D.S."/>
            <person name="Martin F."/>
        </authorList>
    </citation>
    <scope>NUCLEOTIDE SEQUENCE [LARGE SCALE GENOMIC DNA]</scope>
    <source>
        <strain evidence="3">UH-Slu-Lm8-n1</strain>
    </source>
</reference>
<dbReference type="InParanoid" id="A0A0D0A141"/>
<dbReference type="EMBL" id="KN836564">
    <property type="protein sequence ID" value="KIK31879.1"/>
    <property type="molecule type" value="Genomic_DNA"/>
</dbReference>
<evidence type="ECO:0000313" key="3">
    <source>
        <dbReference type="Proteomes" id="UP000054485"/>
    </source>
</evidence>
<dbReference type="HOGENOM" id="CLU_1225480_0_0_1"/>
<organism evidence="2 3">
    <name type="scientific">Suillus luteus UH-Slu-Lm8-n1</name>
    <dbReference type="NCBI Taxonomy" id="930992"/>
    <lineage>
        <taxon>Eukaryota</taxon>
        <taxon>Fungi</taxon>
        <taxon>Dikarya</taxon>
        <taxon>Basidiomycota</taxon>
        <taxon>Agaricomycotina</taxon>
        <taxon>Agaricomycetes</taxon>
        <taxon>Agaricomycetidae</taxon>
        <taxon>Boletales</taxon>
        <taxon>Suillineae</taxon>
        <taxon>Suillaceae</taxon>
        <taxon>Suillus</taxon>
    </lineage>
</organism>
<feature type="region of interest" description="Disordered" evidence="1">
    <location>
        <begin position="41"/>
        <end position="69"/>
    </location>
</feature>
<evidence type="ECO:0000313" key="2">
    <source>
        <dbReference type="EMBL" id="KIK31879.1"/>
    </source>
</evidence>
<feature type="region of interest" description="Disordered" evidence="1">
    <location>
        <begin position="110"/>
        <end position="133"/>
    </location>
</feature>
<gene>
    <name evidence="2" type="ORF">CY34DRAFT_19479</name>
</gene>
<dbReference type="AlphaFoldDB" id="A0A0D0A141"/>